<evidence type="ECO:0000313" key="2">
    <source>
        <dbReference type="Proteomes" id="UP001180020"/>
    </source>
</evidence>
<evidence type="ECO:0000313" key="1">
    <source>
        <dbReference type="EMBL" id="KAK1300716.1"/>
    </source>
</evidence>
<gene>
    <name evidence="1" type="ORF">QJS10_CPB13g01596</name>
</gene>
<accession>A0AAV9DIE1</accession>
<organism evidence="1 2">
    <name type="scientific">Acorus calamus</name>
    <name type="common">Sweet flag</name>
    <dbReference type="NCBI Taxonomy" id="4465"/>
    <lineage>
        <taxon>Eukaryota</taxon>
        <taxon>Viridiplantae</taxon>
        <taxon>Streptophyta</taxon>
        <taxon>Embryophyta</taxon>
        <taxon>Tracheophyta</taxon>
        <taxon>Spermatophyta</taxon>
        <taxon>Magnoliopsida</taxon>
        <taxon>Liliopsida</taxon>
        <taxon>Acoraceae</taxon>
        <taxon>Acorus</taxon>
    </lineage>
</organism>
<reference evidence="1" key="1">
    <citation type="journal article" date="2023" name="Nat. Commun.">
        <title>Diploid and tetraploid genomes of Acorus and the evolution of monocots.</title>
        <authorList>
            <person name="Ma L."/>
            <person name="Liu K.W."/>
            <person name="Li Z."/>
            <person name="Hsiao Y.Y."/>
            <person name="Qi Y."/>
            <person name="Fu T."/>
            <person name="Tang G.D."/>
            <person name="Zhang D."/>
            <person name="Sun W.H."/>
            <person name="Liu D.K."/>
            <person name="Li Y."/>
            <person name="Chen G.Z."/>
            <person name="Liu X.D."/>
            <person name="Liao X.Y."/>
            <person name="Jiang Y.T."/>
            <person name="Yu X."/>
            <person name="Hao Y."/>
            <person name="Huang J."/>
            <person name="Zhao X.W."/>
            <person name="Ke S."/>
            <person name="Chen Y.Y."/>
            <person name="Wu W.L."/>
            <person name="Hsu J.L."/>
            <person name="Lin Y.F."/>
            <person name="Huang M.D."/>
            <person name="Li C.Y."/>
            <person name="Huang L."/>
            <person name="Wang Z.W."/>
            <person name="Zhao X."/>
            <person name="Zhong W.Y."/>
            <person name="Peng D.H."/>
            <person name="Ahmad S."/>
            <person name="Lan S."/>
            <person name="Zhang J.S."/>
            <person name="Tsai W.C."/>
            <person name="Van de Peer Y."/>
            <person name="Liu Z.J."/>
        </authorList>
    </citation>
    <scope>NUCLEOTIDE SEQUENCE</scope>
    <source>
        <strain evidence="1">CP</strain>
    </source>
</reference>
<dbReference type="AlphaFoldDB" id="A0AAV9DIE1"/>
<proteinExistence type="predicted"/>
<reference evidence="1" key="2">
    <citation type="submission" date="2023-06" db="EMBL/GenBank/DDBJ databases">
        <authorList>
            <person name="Ma L."/>
            <person name="Liu K.-W."/>
            <person name="Li Z."/>
            <person name="Hsiao Y.-Y."/>
            <person name="Qi Y."/>
            <person name="Fu T."/>
            <person name="Tang G."/>
            <person name="Zhang D."/>
            <person name="Sun W.-H."/>
            <person name="Liu D.-K."/>
            <person name="Li Y."/>
            <person name="Chen G.-Z."/>
            <person name="Liu X.-D."/>
            <person name="Liao X.-Y."/>
            <person name="Jiang Y.-T."/>
            <person name="Yu X."/>
            <person name="Hao Y."/>
            <person name="Huang J."/>
            <person name="Zhao X.-W."/>
            <person name="Ke S."/>
            <person name="Chen Y.-Y."/>
            <person name="Wu W.-L."/>
            <person name="Hsu J.-L."/>
            <person name="Lin Y.-F."/>
            <person name="Huang M.-D."/>
            <person name="Li C.-Y."/>
            <person name="Huang L."/>
            <person name="Wang Z.-W."/>
            <person name="Zhao X."/>
            <person name="Zhong W.-Y."/>
            <person name="Peng D.-H."/>
            <person name="Ahmad S."/>
            <person name="Lan S."/>
            <person name="Zhang J.-S."/>
            <person name="Tsai W.-C."/>
            <person name="Van De Peer Y."/>
            <person name="Liu Z.-J."/>
        </authorList>
    </citation>
    <scope>NUCLEOTIDE SEQUENCE</scope>
    <source>
        <strain evidence="1">CP</strain>
        <tissue evidence="1">Leaves</tissue>
    </source>
</reference>
<dbReference type="EMBL" id="JAUJYO010000013">
    <property type="protein sequence ID" value="KAK1300716.1"/>
    <property type="molecule type" value="Genomic_DNA"/>
</dbReference>
<keyword evidence="2" id="KW-1185">Reference proteome</keyword>
<dbReference type="Proteomes" id="UP001180020">
    <property type="component" value="Unassembled WGS sequence"/>
</dbReference>
<comment type="caution">
    <text evidence="1">The sequence shown here is derived from an EMBL/GenBank/DDBJ whole genome shotgun (WGS) entry which is preliminary data.</text>
</comment>
<protein>
    <submittedName>
        <fullName evidence="1">Uncharacterized protein</fullName>
    </submittedName>
</protein>
<sequence>MQAYTVELEAELSMLKEENCRLKQIQLLAALENGEEEQQAKKQQKRNMRKFGFASYIKMDLGLLNFRTWFKI</sequence>
<name>A0AAV9DIE1_ACOCL</name>